<feature type="binding site" evidence="18">
    <location>
        <position position="340"/>
    </location>
    <ligand>
        <name>UDP-N-acetyl-alpha-D-glucosamine</name>
        <dbReference type="ChEBI" id="CHEBI:57705"/>
    </ligand>
</feature>
<dbReference type="InterPro" id="IPR005882">
    <property type="entry name" value="Bifunctional_GlmU"/>
</dbReference>
<reference evidence="20 21" key="1">
    <citation type="submission" date="2019-06" db="EMBL/GenBank/DDBJ databases">
        <title>Whole genome sequence for Rhodospirillaceae sp. R148.</title>
        <authorList>
            <person name="Wang G."/>
        </authorList>
    </citation>
    <scope>NUCLEOTIDE SEQUENCE [LARGE SCALE GENOMIC DNA]</scope>
    <source>
        <strain evidence="20 21">R148</strain>
    </source>
</reference>
<dbReference type="GO" id="GO:0005737">
    <property type="term" value="C:cytoplasm"/>
    <property type="evidence" value="ECO:0007669"/>
    <property type="project" value="UniProtKB-SubCell"/>
</dbReference>
<dbReference type="NCBIfam" id="NF010933">
    <property type="entry name" value="PRK14353.1"/>
    <property type="match status" value="1"/>
</dbReference>
<dbReference type="GO" id="GO:0000902">
    <property type="term" value="P:cell morphogenesis"/>
    <property type="evidence" value="ECO:0007669"/>
    <property type="project" value="UniProtKB-UniRule"/>
</dbReference>
<feature type="binding site" evidence="18">
    <location>
        <position position="355"/>
    </location>
    <ligand>
        <name>UDP-N-acetyl-alpha-D-glucosamine</name>
        <dbReference type="ChEBI" id="CHEBI:57705"/>
    </ligand>
</feature>
<evidence type="ECO:0000256" key="18">
    <source>
        <dbReference type="HAMAP-Rule" id="MF_01631"/>
    </source>
</evidence>
<dbReference type="SUPFAM" id="SSF51161">
    <property type="entry name" value="Trimeric LpxA-like enzymes"/>
    <property type="match status" value="1"/>
</dbReference>
<evidence type="ECO:0000313" key="21">
    <source>
        <dbReference type="Proteomes" id="UP000315252"/>
    </source>
</evidence>
<feature type="active site" description="Proton acceptor" evidence="18">
    <location>
        <position position="352"/>
    </location>
</feature>
<comment type="pathway">
    <text evidence="18">Nucleotide-sugar biosynthesis; UDP-N-acetyl-alpha-D-glucosamine biosynthesis; N-acetyl-alpha-D-glucosamine 1-phosphate from alpha-D-glucosamine 6-phosphate (route II): step 2/2.</text>
</comment>
<dbReference type="GO" id="GO:0016020">
    <property type="term" value="C:membrane"/>
    <property type="evidence" value="ECO:0007669"/>
    <property type="project" value="GOC"/>
</dbReference>
<feature type="binding site" evidence="18">
    <location>
        <position position="74"/>
    </location>
    <ligand>
        <name>UDP-N-acetyl-alpha-D-glucosamine</name>
        <dbReference type="ChEBI" id="CHEBI:57705"/>
    </ligand>
</feature>
<comment type="subunit">
    <text evidence="18">Homotrimer.</text>
</comment>
<keyword evidence="12 18" id="KW-0511">Multifunctional enzyme</keyword>
<dbReference type="EC" id="2.7.7.23" evidence="18"/>
<comment type="similarity">
    <text evidence="2 18">In the C-terminal section; belongs to the transferase hexapeptide repeat family.</text>
</comment>
<evidence type="ECO:0000313" key="20">
    <source>
        <dbReference type="EMBL" id="TQV80761.1"/>
    </source>
</evidence>
<dbReference type="Pfam" id="PF12804">
    <property type="entry name" value="NTP_transf_3"/>
    <property type="match status" value="1"/>
</dbReference>
<dbReference type="Proteomes" id="UP000315252">
    <property type="component" value="Unassembled WGS sequence"/>
</dbReference>
<comment type="cofactor">
    <cofactor evidence="18">
        <name>Mg(2+)</name>
        <dbReference type="ChEBI" id="CHEBI:18420"/>
    </cofactor>
    <text evidence="18">Binds 1 Mg(2+) ion per subunit.</text>
</comment>
<evidence type="ECO:0000256" key="7">
    <source>
        <dbReference type="ARBA" id="ARBA00022723"/>
    </source>
</evidence>
<dbReference type="GO" id="GO:0019134">
    <property type="term" value="F:glucosamine-1-phosphate N-acetyltransferase activity"/>
    <property type="evidence" value="ECO:0007669"/>
    <property type="project" value="UniProtKB-UniRule"/>
</dbReference>
<dbReference type="Gene3D" id="3.90.550.10">
    <property type="entry name" value="Spore Coat Polysaccharide Biosynthesis Protein SpsA, Chain A"/>
    <property type="match status" value="1"/>
</dbReference>
<keyword evidence="5 18" id="KW-0808">Transferase</keyword>
<evidence type="ECO:0000256" key="4">
    <source>
        <dbReference type="ARBA" id="ARBA00022490"/>
    </source>
</evidence>
<keyword evidence="6 18" id="KW-0548">Nucleotidyltransferase</keyword>
<keyword evidence="14 18" id="KW-0961">Cell wall biogenesis/degradation</keyword>
<feature type="binding site" evidence="18">
    <location>
        <position position="146"/>
    </location>
    <ligand>
        <name>UDP-N-acetyl-alpha-D-glucosamine</name>
        <dbReference type="ChEBI" id="CHEBI:57705"/>
    </ligand>
</feature>
<evidence type="ECO:0000256" key="5">
    <source>
        <dbReference type="ARBA" id="ARBA00022679"/>
    </source>
</evidence>
<keyword evidence="21" id="KW-1185">Reference proteome</keyword>
<evidence type="ECO:0000256" key="11">
    <source>
        <dbReference type="ARBA" id="ARBA00022984"/>
    </source>
</evidence>
<feature type="binding site" evidence="18">
    <location>
        <position position="233"/>
    </location>
    <ligand>
        <name>Mg(2+)</name>
        <dbReference type="ChEBI" id="CHEBI:18420"/>
    </ligand>
</feature>
<keyword evidence="13 18" id="KW-0012">Acyltransferase</keyword>
<feature type="region of interest" description="N-acetyltransferase" evidence="18">
    <location>
        <begin position="257"/>
        <end position="449"/>
    </location>
</feature>
<dbReference type="EC" id="2.3.1.157" evidence="18"/>
<dbReference type="UniPathway" id="UPA00973"/>
<gene>
    <name evidence="18 20" type="primary">glmU</name>
    <name evidence="20" type="ORF">FKG95_11455</name>
</gene>
<comment type="similarity">
    <text evidence="3 18">In the N-terminal section; belongs to the N-acetylglucosamine-1-phosphate uridyltransferase family.</text>
</comment>
<organism evidence="20 21">
    <name type="scientific">Denitrobaculum tricleocarpae</name>
    <dbReference type="NCBI Taxonomy" id="2591009"/>
    <lineage>
        <taxon>Bacteria</taxon>
        <taxon>Pseudomonadati</taxon>
        <taxon>Pseudomonadota</taxon>
        <taxon>Alphaproteobacteria</taxon>
        <taxon>Rhodospirillales</taxon>
        <taxon>Rhodospirillaceae</taxon>
        <taxon>Denitrobaculum</taxon>
    </lineage>
</organism>
<evidence type="ECO:0000256" key="13">
    <source>
        <dbReference type="ARBA" id="ARBA00023315"/>
    </source>
</evidence>
<evidence type="ECO:0000256" key="17">
    <source>
        <dbReference type="ARBA" id="ARBA00049628"/>
    </source>
</evidence>
<accession>A0A545TUC2</accession>
<dbReference type="AlphaFoldDB" id="A0A545TUC2"/>
<dbReference type="CDD" id="cd03353">
    <property type="entry name" value="LbH_GlmU_C"/>
    <property type="match status" value="1"/>
</dbReference>
<feature type="binding site" evidence="18">
    <location>
        <position position="176"/>
    </location>
    <ligand>
        <name>UDP-N-acetyl-alpha-D-glucosamine</name>
        <dbReference type="ChEBI" id="CHEBI:57705"/>
    </ligand>
</feature>
<feature type="binding site" evidence="18">
    <location>
        <position position="369"/>
    </location>
    <ligand>
        <name>acetyl-CoA</name>
        <dbReference type="ChEBI" id="CHEBI:57288"/>
    </ligand>
</feature>
<protein>
    <recommendedName>
        <fullName evidence="18">Bifunctional protein GlmU</fullName>
    </recommendedName>
    <domain>
        <recommendedName>
            <fullName evidence="18">UDP-N-acetylglucosamine pyrophosphorylase</fullName>
            <ecNumber evidence="18">2.7.7.23</ecNumber>
        </recommendedName>
        <alternativeName>
            <fullName evidence="18">N-acetylglucosamine-1-phosphate uridyltransferase</fullName>
        </alternativeName>
    </domain>
    <domain>
        <recommendedName>
            <fullName evidence="18">Glucosamine-1-phosphate N-acetyltransferase</fullName>
            <ecNumber evidence="18">2.3.1.157</ecNumber>
        </recommendedName>
    </domain>
</protein>
<feature type="region of interest" description="Pyrophosphorylase" evidence="18">
    <location>
        <begin position="1"/>
        <end position="235"/>
    </location>
</feature>
<dbReference type="InterPro" id="IPR025877">
    <property type="entry name" value="MobA-like_NTP_Trfase"/>
</dbReference>
<dbReference type="GO" id="GO:0009252">
    <property type="term" value="P:peptidoglycan biosynthetic process"/>
    <property type="evidence" value="ECO:0007669"/>
    <property type="project" value="UniProtKB-UniRule"/>
</dbReference>
<dbReference type="HAMAP" id="MF_01631">
    <property type="entry name" value="GlmU"/>
    <property type="match status" value="1"/>
</dbReference>
<comment type="pathway">
    <text evidence="18">Nucleotide-sugar biosynthesis; UDP-N-acetyl-alpha-D-glucosamine biosynthesis; UDP-N-acetyl-alpha-D-glucosamine from N-acetyl-alpha-D-glucosamine 1-phosphate: step 1/1.</text>
</comment>
<keyword evidence="9 18" id="KW-0460">Magnesium</keyword>
<dbReference type="SUPFAM" id="SSF53448">
    <property type="entry name" value="Nucleotide-diphospho-sugar transferases"/>
    <property type="match status" value="1"/>
</dbReference>
<dbReference type="GO" id="GO:0000287">
    <property type="term" value="F:magnesium ion binding"/>
    <property type="evidence" value="ECO:0007669"/>
    <property type="project" value="UniProtKB-UniRule"/>
</dbReference>
<keyword evidence="7 18" id="KW-0479">Metal-binding</keyword>
<dbReference type="Pfam" id="PF00132">
    <property type="entry name" value="Hexapep"/>
    <property type="match status" value="3"/>
</dbReference>
<dbReference type="RefSeq" id="WP_142896475.1">
    <property type="nucleotide sequence ID" value="NZ_ML660054.1"/>
</dbReference>
<evidence type="ECO:0000256" key="16">
    <source>
        <dbReference type="ARBA" id="ARBA00048493"/>
    </source>
</evidence>
<feature type="binding site" evidence="18">
    <location>
        <position position="394"/>
    </location>
    <ligand>
        <name>acetyl-CoA</name>
        <dbReference type="ChEBI" id="CHEBI:57288"/>
    </ligand>
</feature>
<feature type="binding site" evidence="18">
    <location>
        <position position="233"/>
    </location>
    <ligand>
        <name>UDP-N-acetyl-alpha-D-glucosamine</name>
        <dbReference type="ChEBI" id="CHEBI:57705"/>
    </ligand>
</feature>
<feature type="binding site" evidence="18">
    <location>
        <position position="322"/>
    </location>
    <ligand>
        <name>UDP-N-acetyl-alpha-D-glucosamine</name>
        <dbReference type="ChEBI" id="CHEBI:57705"/>
    </ligand>
</feature>
<comment type="function">
    <text evidence="17 18">Catalyzes the last two sequential reactions in the de novo biosynthetic pathway for UDP-N-acetylglucosamine (UDP-GlcNAc). The C-terminal domain catalyzes the transfer of acetyl group from acetyl coenzyme A to glucosamine-1-phosphate (GlcN-1-P) to produce N-acetylglucosamine-1-phosphate (GlcNAc-1-P), which is converted into UDP-GlcNAc by the transfer of uridine 5-monophosphate (from uridine 5-triphosphate), a reaction catalyzed by the N-terminal domain.</text>
</comment>
<evidence type="ECO:0000256" key="10">
    <source>
        <dbReference type="ARBA" id="ARBA00022960"/>
    </source>
</evidence>
<dbReference type="InterPro" id="IPR001451">
    <property type="entry name" value="Hexapep"/>
</dbReference>
<dbReference type="GO" id="GO:0008360">
    <property type="term" value="P:regulation of cell shape"/>
    <property type="evidence" value="ECO:0007669"/>
    <property type="project" value="UniProtKB-KW"/>
</dbReference>
<comment type="subcellular location">
    <subcellularLocation>
        <location evidence="1 18">Cytoplasm</location>
    </subcellularLocation>
</comment>
<evidence type="ECO:0000256" key="2">
    <source>
        <dbReference type="ARBA" id="ARBA00007707"/>
    </source>
</evidence>
<proteinExistence type="inferred from homology"/>
<sequence length="449" mass="47516">MTSNKLAVVVLAAGQGTRMKSELPKVLHPVAGRAMLRHVLDAAESLEPERIIVVVGPGSQEVQKAAVSHHIVVQEERLGTGHAVMCAADALSDYANDDSSDVLVIYGDTPLLTGETLKQMLDLRRETPSTKLVGLAFRPADPAQYGRFLLDASGVVEGIVEFADADEEIRKIDLCNAGPLIGEGRTFLELVKGLQNDNAQGEYYLTDLFAAARKDSLEARIVEAPVDDVHGVNSRAELAVAESVMQDRLRAKAMAGGATLIAPETVWFSCDTVVGRDVVIEPNVIFGPSVVISDNVQIRAFSHVEGAKIENGAIIGPYARLRPGTEIGVGVKIGNFVECKNAIFGTGSKANHLSYVGDSTVGPKANIGAGTITCNYDGFNKSRTVIGAGAFIGSNSALVAPVTIGEGALVGAGSTIVEEVPKDSMALGRGRQVVFPERAAFFRELKKKD</sequence>
<evidence type="ECO:0000256" key="8">
    <source>
        <dbReference type="ARBA" id="ARBA00022737"/>
    </source>
</evidence>
<dbReference type="InterPro" id="IPR029044">
    <property type="entry name" value="Nucleotide-diphossugar_trans"/>
</dbReference>
<dbReference type="Gene3D" id="2.160.10.10">
    <property type="entry name" value="Hexapeptide repeat proteins"/>
    <property type="match status" value="1"/>
</dbReference>
<feature type="domain" description="MobA-like NTP transferase" evidence="19">
    <location>
        <begin position="8"/>
        <end position="129"/>
    </location>
</feature>
<dbReference type="PANTHER" id="PTHR43584">
    <property type="entry name" value="NUCLEOTIDYL TRANSFERASE"/>
    <property type="match status" value="1"/>
</dbReference>
<keyword evidence="10 18" id="KW-0133">Cell shape</keyword>
<evidence type="ECO:0000256" key="12">
    <source>
        <dbReference type="ARBA" id="ARBA00023268"/>
    </source>
</evidence>
<dbReference type="InterPro" id="IPR050065">
    <property type="entry name" value="GlmU-like"/>
</dbReference>
<dbReference type="GO" id="GO:0003977">
    <property type="term" value="F:UDP-N-acetylglucosamine diphosphorylase activity"/>
    <property type="evidence" value="ECO:0007669"/>
    <property type="project" value="UniProtKB-UniRule"/>
</dbReference>
<feature type="binding site" evidence="18">
    <location>
        <position position="161"/>
    </location>
    <ligand>
        <name>UDP-N-acetyl-alpha-D-glucosamine</name>
        <dbReference type="ChEBI" id="CHEBI:57705"/>
    </ligand>
</feature>
<feature type="region of interest" description="Linker" evidence="18">
    <location>
        <begin position="236"/>
        <end position="256"/>
    </location>
</feature>
<evidence type="ECO:0000256" key="3">
    <source>
        <dbReference type="ARBA" id="ARBA00007947"/>
    </source>
</evidence>
<feature type="binding site" evidence="18">
    <location>
        <begin position="106"/>
        <end position="108"/>
    </location>
    <ligand>
        <name>UDP-N-acetyl-alpha-D-glucosamine</name>
        <dbReference type="ChEBI" id="CHEBI:57705"/>
    </ligand>
</feature>
<feature type="binding site" evidence="18">
    <location>
        <position position="366"/>
    </location>
    <ligand>
        <name>UDP-N-acetyl-alpha-D-glucosamine</name>
        <dbReference type="ChEBI" id="CHEBI:57705"/>
    </ligand>
</feature>
<evidence type="ECO:0000256" key="1">
    <source>
        <dbReference type="ARBA" id="ARBA00004496"/>
    </source>
</evidence>
<dbReference type="InterPro" id="IPR011004">
    <property type="entry name" value="Trimer_LpxA-like_sf"/>
</dbReference>
<feature type="binding site" evidence="18">
    <location>
        <begin position="79"/>
        <end position="80"/>
    </location>
    <ligand>
        <name>UDP-N-acetyl-alpha-D-glucosamine</name>
        <dbReference type="ChEBI" id="CHEBI:57705"/>
    </ligand>
</feature>
<dbReference type="PROSITE" id="PS00101">
    <property type="entry name" value="HEXAPEP_TRANSFERASES"/>
    <property type="match status" value="1"/>
</dbReference>
<dbReference type="OrthoDB" id="9775031at2"/>
<feature type="binding site" evidence="18">
    <location>
        <position position="25"/>
    </location>
    <ligand>
        <name>UDP-N-acetyl-alpha-D-glucosamine</name>
        <dbReference type="ChEBI" id="CHEBI:57705"/>
    </ligand>
</feature>
<dbReference type="EMBL" id="VHSH01000003">
    <property type="protein sequence ID" value="TQV80761.1"/>
    <property type="molecule type" value="Genomic_DNA"/>
</dbReference>
<dbReference type="GO" id="GO:0006048">
    <property type="term" value="P:UDP-N-acetylglucosamine biosynthetic process"/>
    <property type="evidence" value="ECO:0007669"/>
    <property type="project" value="UniProtKB-UniPathway"/>
</dbReference>
<dbReference type="UniPathway" id="UPA00113">
    <property type="reaction ID" value="UER00532"/>
</dbReference>
<dbReference type="InterPro" id="IPR038009">
    <property type="entry name" value="GlmU_C_LbH"/>
</dbReference>
<keyword evidence="8 18" id="KW-0677">Repeat</keyword>
<evidence type="ECO:0000256" key="9">
    <source>
        <dbReference type="ARBA" id="ARBA00022842"/>
    </source>
</evidence>
<comment type="pathway">
    <text evidence="18">Bacterial outer membrane biogenesis; LPS lipid A biosynthesis.</text>
</comment>
<evidence type="ECO:0000259" key="19">
    <source>
        <dbReference type="Pfam" id="PF12804"/>
    </source>
</evidence>
<feature type="binding site" evidence="18">
    <location>
        <position position="429"/>
    </location>
    <ligand>
        <name>acetyl-CoA</name>
        <dbReference type="ChEBI" id="CHEBI:57288"/>
    </ligand>
</feature>
<feature type="binding site" evidence="18">
    <location>
        <position position="412"/>
    </location>
    <ligand>
        <name>acetyl-CoA</name>
        <dbReference type="ChEBI" id="CHEBI:57288"/>
    </ligand>
</feature>
<keyword evidence="11 18" id="KW-0573">Peptidoglycan synthesis</keyword>
<dbReference type="CDD" id="cd02540">
    <property type="entry name" value="GT2_GlmU_N_bac"/>
    <property type="match status" value="1"/>
</dbReference>
<dbReference type="NCBIfam" id="TIGR01173">
    <property type="entry name" value="glmU"/>
    <property type="match status" value="1"/>
</dbReference>
<keyword evidence="4 18" id="KW-0963">Cytoplasm</keyword>
<name>A0A545TUC2_9PROT</name>
<comment type="catalytic activity">
    <reaction evidence="15 18">
        <text>alpha-D-glucosamine 1-phosphate + acetyl-CoA = N-acetyl-alpha-D-glucosamine 1-phosphate + CoA + H(+)</text>
        <dbReference type="Rhea" id="RHEA:13725"/>
        <dbReference type="ChEBI" id="CHEBI:15378"/>
        <dbReference type="ChEBI" id="CHEBI:57287"/>
        <dbReference type="ChEBI" id="CHEBI:57288"/>
        <dbReference type="ChEBI" id="CHEBI:57776"/>
        <dbReference type="ChEBI" id="CHEBI:58516"/>
        <dbReference type="EC" id="2.3.1.157"/>
    </reaction>
</comment>
<dbReference type="GO" id="GO:0071555">
    <property type="term" value="P:cell wall organization"/>
    <property type="evidence" value="ECO:0007669"/>
    <property type="project" value="UniProtKB-KW"/>
</dbReference>
<evidence type="ECO:0000256" key="14">
    <source>
        <dbReference type="ARBA" id="ARBA00023316"/>
    </source>
</evidence>
<dbReference type="GO" id="GO:0009245">
    <property type="term" value="P:lipid A biosynthetic process"/>
    <property type="evidence" value="ECO:0007669"/>
    <property type="project" value="UniProtKB-UniRule"/>
</dbReference>
<feature type="binding site" evidence="18">
    <location>
        <begin position="11"/>
        <end position="14"/>
    </location>
    <ligand>
        <name>UDP-N-acetyl-alpha-D-glucosamine</name>
        <dbReference type="ChEBI" id="CHEBI:57705"/>
    </ligand>
</feature>
<evidence type="ECO:0000256" key="15">
    <source>
        <dbReference type="ARBA" id="ARBA00048247"/>
    </source>
</evidence>
<feature type="binding site" evidence="18">
    <location>
        <position position="108"/>
    </location>
    <ligand>
        <name>Mg(2+)</name>
        <dbReference type="ChEBI" id="CHEBI:18420"/>
    </ligand>
</feature>
<feature type="binding site" evidence="18">
    <location>
        <begin position="375"/>
        <end position="376"/>
    </location>
    <ligand>
        <name>acetyl-CoA</name>
        <dbReference type="ChEBI" id="CHEBI:57288"/>
    </ligand>
</feature>
<comment type="catalytic activity">
    <reaction evidence="16 18">
        <text>N-acetyl-alpha-D-glucosamine 1-phosphate + UTP + H(+) = UDP-N-acetyl-alpha-D-glucosamine + diphosphate</text>
        <dbReference type="Rhea" id="RHEA:13509"/>
        <dbReference type="ChEBI" id="CHEBI:15378"/>
        <dbReference type="ChEBI" id="CHEBI:33019"/>
        <dbReference type="ChEBI" id="CHEBI:46398"/>
        <dbReference type="ChEBI" id="CHEBI:57705"/>
        <dbReference type="ChEBI" id="CHEBI:57776"/>
        <dbReference type="EC" id="2.7.7.23"/>
    </reaction>
</comment>
<dbReference type="PANTHER" id="PTHR43584:SF3">
    <property type="entry name" value="BIFUNCTIONAL PROTEIN GLMU"/>
    <property type="match status" value="1"/>
</dbReference>
<dbReference type="InterPro" id="IPR018357">
    <property type="entry name" value="Hexapep_transf_CS"/>
</dbReference>
<comment type="caution">
    <text evidence="20">The sequence shown here is derived from an EMBL/GenBank/DDBJ whole genome shotgun (WGS) entry which is preliminary data.</text>
</comment>
<evidence type="ECO:0000256" key="6">
    <source>
        <dbReference type="ARBA" id="ARBA00022695"/>
    </source>
</evidence>